<protein>
    <submittedName>
        <fullName evidence="2">Cysteine-rich RLK (RECEPTOR-like protein kinase) 8</fullName>
    </submittedName>
</protein>
<gene>
    <name evidence="2" type="ORF">HRI_000837100</name>
</gene>
<evidence type="ECO:0000259" key="1">
    <source>
        <dbReference type="Pfam" id="PF07727"/>
    </source>
</evidence>
<dbReference type="InterPro" id="IPR013103">
    <property type="entry name" value="RVT_2"/>
</dbReference>
<reference evidence="2" key="1">
    <citation type="submission" date="2023-05" db="EMBL/GenBank/DDBJ databases">
        <title>Genome and transcriptome analyses reveal genes involved in the formation of fine ridges on petal epidermal cells in Hibiscus trionum.</title>
        <authorList>
            <person name="Koshimizu S."/>
            <person name="Masuda S."/>
            <person name="Ishii T."/>
            <person name="Shirasu K."/>
            <person name="Hoshino A."/>
            <person name="Arita M."/>
        </authorList>
    </citation>
    <scope>NUCLEOTIDE SEQUENCE</scope>
    <source>
        <strain evidence="2">Hamamatsu line</strain>
    </source>
</reference>
<evidence type="ECO:0000313" key="3">
    <source>
        <dbReference type="Proteomes" id="UP001165190"/>
    </source>
</evidence>
<keyword evidence="2" id="KW-0418">Kinase</keyword>
<sequence length="151" mass="17240">MQGEFEMSMMGELSFFLGLQIKQRKDGTFINQAKYVNDMLKKFGLEIAKPQATPMSSSINLDKDEGGKYVDSKLYRSMIGSLLYLTASRSDIMFSVCLCARFQASPRESHLVAIKRIFRYLRDTPNLGLWYPKDSFFSLHAYSDADYGGVR</sequence>
<comment type="caution">
    <text evidence="2">The sequence shown here is derived from an EMBL/GenBank/DDBJ whole genome shotgun (WGS) entry which is preliminary data.</text>
</comment>
<accession>A0A9W7H782</accession>
<dbReference type="GO" id="GO:0016301">
    <property type="term" value="F:kinase activity"/>
    <property type="evidence" value="ECO:0007669"/>
    <property type="project" value="UniProtKB-KW"/>
</dbReference>
<dbReference type="AlphaFoldDB" id="A0A9W7H782"/>
<feature type="domain" description="Reverse transcriptase Ty1/copia-type" evidence="1">
    <location>
        <begin position="1"/>
        <end position="56"/>
    </location>
</feature>
<dbReference type="PANTHER" id="PTHR11439:SF486">
    <property type="entry name" value="RLK (RECEPTOR-LIKE KINASE) PROTEIN, PUTATIVE-RELATED"/>
    <property type="match status" value="1"/>
</dbReference>
<keyword evidence="3" id="KW-1185">Reference proteome</keyword>
<name>A0A9W7H782_HIBTR</name>
<proteinExistence type="predicted"/>
<dbReference type="PANTHER" id="PTHR11439">
    <property type="entry name" value="GAG-POL-RELATED RETROTRANSPOSON"/>
    <property type="match status" value="1"/>
</dbReference>
<dbReference type="OrthoDB" id="1002397at2759"/>
<keyword evidence="2" id="KW-0808">Transferase</keyword>
<dbReference type="Pfam" id="PF07727">
    <property type="entry name" value="RVT_2"/>
    <property type="match status" value="1"/>
</dbReference>
<organism evidence="2 3">
    <name type="scientific">Hibiscus trionum</name>
    <name type="common">Flower of an hour</name>
    <dbReference type="NCBI Taxonomy" id="183268"/>
    <lineage>
        <taxon>Eukaryota</taxon>
        <taxon>Viridiplantae</taxon>
        <taxon>Streptophyta</taxon>
        <taxon>Embryophyta</taxon>
        <taxon>Tracheophyta</taxon>
        <taxon>Spermatophyta</taxon>
        <taxon>Magnoliopsida</taxon>
        <taxon>eudicotyledons</taxon>
        <taxon>Gunneridae</taxon>
        <taxon>Pentapetalae</taxon>
        <taxon>rosids</taxon>
        <taxon>malvids</taxon>
        <taxon>Malvales</taxon>
        <taxon>Malvaceae</taxon>
        <taxon>Malvoideae</taxon>
        <taxon>Hibiscus</taxon>
    </lineage>
</organism>
<dbReference type="Proteomes" id="UP001165190">
    <property type="component" value="Unassembled WGS sequence"/>
</dbReference>
<evidence type="ECO:0000313" key="2">
    <source>
        <dbReference type="EMBL" id="GMI71678.1"/>
    </source>
</evidence>
<dbReference type="EMBL" id="BSYR01000010">
    <property type="protein sequence ID" value="GMI71678.1"/>
    <property type="molecule type" value="Genomic_DNA"/>
</dbReference>